<evidence type="ECO:0000313" key="1">
    <source>
        <dbReference type="EMBL" id="KAF3147259.1"/>
    </source>
</evidence>
<dbReference type="AlphaFoldDB" id="A0A7C8PCM7"/>
<evidence type="ECO:0000313" key="2">
    <source>
        <dbReference type="Proteomes" id="UP000480548"/>
    </source>
</evidence>
<sequence>MFPTAYLTVGYCARLGRALSVHARKRAPQVLSPPNLLSSTKLKERSIESLVGHRNIRQQPTLVQPLAVSTSTNIAASPFARTCQAAHLLSRVLRHLSDCDTDPEFRYQEAIQIDHTIQALSTSALLGAEKSVNKTSDPTANLLFCTAIGLCFSALFCLYSEYSCTESFAPEQLKSSNVQKTQRRALSGLEETCEAVLRFSKSVNAAVEIGGPTRVSPLICDYLY</sequence>
<proteinExistence type="predicted"/>
<name>A0A7C8PCM7_ORBOL</name>
<dbReference type="EMBL" id="WIQZ01000001">
    <property type="protein sequence ID" value="KAF3147259.1"/>
    <property type="molecule type" value="Genomic_DNA"/>
</dbReference>
<protein>
    <submittedName>
        <fullName evidence="1">Uncharacterized protein</fullName>
    </submittedName>
</protein>
<gene>
    <name evidence="1" type="ORF">TWF703_000099</name>
</gene>
<comment type="caution">
    <text evidence="1">The sequence shown here is derived from an EMBL/GenBank/DDBJ whole genome shotgun (WGS) entry which is preliminary data.</text>
</comment>
<dbReference type="Proteomes" id="UP000480548">
    <property type="component" value="Unassembled WGS sequence"/>
</dbReference>
<accession>A0A7C8PCM7</accession>
<organism evidence="1 2">
    <name type="scientific">Orbilia oligospora</name>
    <name type="common">Nematode-trapping fungus</name>
    <name type="synonym">Arthrobotrys oligospora</name>
    <dbReference type="NCBI Taxonomy" id="2813651"/>
    <lineage>
        <taxon>Eukaryota</taxon>
        <taxon>Fungi</taxon>
        <taxon>Dikarya</taxon>
        <taxon>Ascomycota</taxon>
        <taxon>Pezizomycotina</taxon>
        <taxon>Orbiliomycetes</taxon>
        <taxon>Orbiliales</taxon>
        <taxon>Orbiliaceae</taxon>
        <taxon>Orbilia</taxon>
    </lineage>
</organism>
<reference evidence="1 2" key="1">
    <citation type="submission" date="2019-06" db="EMBL/GenBank/DDBJ databases">
        <authorList>
            <person name="Palmer J.M."/>
        </authorList>
    </citation>
    <scope>NUCLEOTIDE SEQUENCE [LARGE SCALE GENOMIC DNA]</scope>
    <source>
        <strain evidence="1 2">TWF703</strain>
    </source>
</reference>